<dbReference type="PROSITE" id="PS00216">
    <property type="entry name" value="SUGAR_TRANSPORT_1"/>
    <property type="match status" value="1"/>
</dbReference>
<dbReference type="InterPro" id="IPR036259">
    <property type="entry name" value="MFS_trans_sf"/>
</dbReference>
<dbReference type="GO" id="GO:0016020">
    <property type="term" value="C:membrane"/>
    <property type="evidence" value="ECO:0007669"/>
    <property type="project" value="UniProtKB-SubCell"/>
</dbReference>
<dbReference type="InterPro" id="IPR005829">
    <property type="entry name" value="Sugar_transporter_CS"/>
</dbReference>
<reference evidence="6" key="1">
    <citation type="submission" date="2015-08" db="EMBL/GenBank/DDBJ databases">
        <authorList>
            <person name="Babu N.S."/>
            <person name="Beckwith C.J."/>
            <person name="Beseler K.G."/>
            <person name="Brison A."/>
            <person name="Carone J.V."/>
            <person name="Caskin T.P."/>
            <person name="Diamond M."/>
            <person name="Durham M.E."/>
            <person name="Foxe J.M."/>
            <person name="Go M."/>
            <person name="Henderson B.A."/>
            <person name="Jones I.B."/>
            <person name="McGettigan J.A."/>
            <person name="Micheletti S.J."/>
            <person name="Nasrallah M.E."/>
            <person name="Ortiz D."/>
            <person name="Piller C.R."/>
            <person name="Privatt S.R."/>
            <person name="Schneider S.L."/>
            <person name="Sharp S."/>
            <person name="Smith T.C."/>
            <person name="Stanton J.D."/>
            <person name="Ullery H.E."/>
            <person name="Wilson R.J."/>
            <person name="Serrano M.G."/>
            <person name="Buck G."/>
            <person name="Lee V."/>
            <person name="Wang Y."/>
            <person name="Carvalho R."/>
            <person name="Voegtly L."/>
            <person name="Shi R."/>
            <person name="Duckworth R."/>
            <person name="Johnson A."/>
            <person name="Loviza R."/>
            <person name="Walstead R."/>
            <person name="Shah Z."/>
            <person name="Kiflezghi M."/>
            <person name="Wade K."/>
            <person name="Ball S.L."/>
            <person name="Bradley K.W."/>
            <person name="Asai D.J."/>
            <person name="Bowman C.A."/>
            <person name="Russell D.A."/>
            <person name="Pope W.H."/>
            <person name="Jacobs-Sera D."/>
            <person name="Hendrix R.W."/>
            <person name="Hatfull G.F."/>
        </authorList>
    </citation>
    <scope>NUCLEOTIDE SEQUENCE</scope>
</reference>
<accession>A0A2P2C408</accession>
<feature type="transmembrane region" description="Helical" evidence="5">
    <location>
        <begin position="333"/>
        <end position="354"/>
    </location>
</feature>
<feature type="transmembrane region" description="Helical" evidence="5">
    <location>
        <begin position="12"/>
        <end position="35"/>
    </location>
</feature>
<feature type="transmembrane region" description="Helical" evidence="5">
    <location>
        <begin position="101"/>
        <end position="125"/>
    </location>
</feature>
<feature type="transmembrane region" description="Helical" evidence="5">
    <location>
        <begin position="298"/>
        <end position="321"/>
    </location>
</feature>
<dbReference type="SUPFAM" id="SSF103473">
    <property type="entry name" value="MFS general substrate transporter"/>
    <property type="match status" value="1"/>
</dbReference>
<evidence type="ECO:0000256" key="1">
    <source>
        <dbReference type="ARBA" id="ARBA00004141"/>
    </source>
</evidence>
<proteinExistence type="predicted"/>
<feature type="transmembrane region" description="Helical" evidence="5">
    <location>
        <begin position="276"/>
        <end position="292"/>
    </location>
</feature>
<feature type="transmembrane region" description="Helical" evidence="5">
    <location>
        <begin position="243"/>
        <end position="264"/>
    </location>
</feature>
<evidence type="ECO:0000256" key="3">
    <source>
        <dbReference type="ARBA" id="ARBA00022989"/>
    </source>
</evidence>
<comment type="subcellular location">
    <subcellularLocation>
        <location evidence="1">Membrane</location>
        <topology evidence="1">Multi-pass membrane protein</topology>
    </subcellularLocation>
</comment>
<feature type="transmembrane region" description="Helical" evidence="5">
    <location>
        <begin position="215"/>
        <end position="237"/>
    </location>
</feature>
<evidence type="ECO:0000256" key="2">
    <source>
        <dbReference type="ARBA" id="ARBA00022692"/>
    </source>
</evidence>
<feature type="transmembrane region" description="Helical" evidence="5">
    <location>
        <begin position="41"/>
        <end position="65"/>
    </location>
</feature>
<dbReference type="PANTHER" id="PTHR23542">
    <property type="match status" value="1"/>
</dbReference>
<dbReference type="Pfam" id="PF07690">
    <property type="entry name" value="MFS_1"/>
    <property type="match status" value="1"/>
</dbReference>
<evidence type="ECO:0000313" key="6">
    <source>
        <dbReference type="EMBL" id="CUR56720.1"/>
    </source>
</evidence>
<feature type="transmembrane region" description="Helical" evidence="5">
    <location>
        <begin position="165"/>
        <end position="185"/>
    </location>
</feature>
<protein>
    <submittedName>
        <fullName evidence="6">Putative MFS transporter</fullName>
    </submittedName>
</protein>
<gene>
    <name evidence="6" type="ORF">NOCA2360024</name>
</gene>
<dbReference type="GO" id="GO:0022857">
    <property type="term" value="F:transmembrane transporter activity"/>
    <property type="evidence" value="ECO:0007669"/>
    <property type="project" value="InterPro"/>
</dbReference>
<dbReference type="PANTHER" id="PTHR23542:SF1">
    <property type="entry name" value="MAJOR FACILITATOR SUPERFAMILY (MFS) PROFILE DOMAIN-CONTAINING PROTEIN"/>
    <property type="match status" value="1"/>
</dbReference>
<feature type="transmembrane region" description="Helical" evidence="5">
    <location>
        <begin position="77"/>
        <end position="95"/>
    </location>
</feature>
<dbReference type="Gene3D" id="1.20.1250.20">
    <property type="entry name" value="MFS general substrate transporter like domains"/>
    <property type="match status" value="1"/>
</dbReference>
<dbReference type="AlphaFoldDB" id="A0A2P2C408"/>
<evidence type="ECO:0000256" key="4">
    <source>
        <dbReference type="ARBA" id="ARBA00023136"/>
    </source>
</evidence>
<evidence type="ECO:0000256" key="5">
    <source>
        <dbReference type="SAM" id="Phobius"/>
    </source>
</evidence>
<keyword evidence="3 5" id="KW-1133">Transmembrane helix</keyword>
<dbReference type="EMBL" id="CZKA01000030">
    <property type="protein sequence ID" value="CUR56720.1"/>
    <property type="molecule type" value="Genomic_DNA"/>
</dbReference>
<name>A0A2P2C408_9ZZZZ</name>
<feature type="transmembrane region" description="Helical" evidence="5">
    <location>
        <begin position="360"/>
        <end position="381"/>
    </location>
</feature>
<sequence>MSTLAALTAPPVLRSFALSFVARLPLTVIGVLVLLRTRELGFSYALAGVAAGAFTLGMSAGAPLVGRLVDRHGQLSVLCTTSLIAGAAISVFALAPADSPLLIVALAGLVGFAQPPVSACVRVLWGRLLSERERDAMFAVDISAQGIAFIIGPVTMLWLASTAGAVTALFATGILIVVGTMAFALDPVGRRHMGTSPTRIHSGPAAIAYPGVRTILAITAAVGVSFGAVEVGIVAAAERHQDVPLVVLLGAWSVGALVGGPLWGLRGGSGRHIRDALLLISGLVACTATLAIPSSGWWVAAGLVLFGLLVTPFVTLLYTMLASAAPPEALTEAYSWEVTGMTGGIALGTAAGGVCISASGLAGAFLLAGAAMLVSGVVLGLRIPTLRRD</sequence>
<dbReference type="InterPro" id="IPR011701">
    <property type="entry name" value="MFS"/>
</dbReference>
<keyword evidence="4 5" id="KW-0472">Membrane</keyword>
<feature type="transmembrane region" description="Helical" evidence="5">
    <location>
        <begin position="137"/>
        <end position="159"/>
    </location>
</feature>
<keyword evidence="2 5" id="KW-0812">Transmembrane</keyword>
<organism evidence="6">
    <name type="scientific">metagenome</name>
    <dbReference type="NCBI Taxonomy" id="256318"/>
    <lineage>
        <taxon>unclassified sequences</taxon>
        <taxon>metagenomes</taxon>
    </lineage>
</organism>